<protein>
    <submittedName>
        <fullName evidence="2">Uncharacterized protein</fullName>
    </submittedName>
</protein>
<sequence>MAAFSSIPPPRASGSSAPSTSARSCRRSARSRCTTDNVIAATVGTLFIVERGDAETLTSAGHTASFLSMRGDESLGLDGDGSVRVRPKRKQKAHPTEAGSMKEGLASPCGQAFSRTGTAQYTFACESALLTWCSSAYHTSTLTAILVARRRGPWISFHSDNIYVQGIHMMWIAI</sequence>
<proteinExistence type="predicted"/>
<dbReference type="EMBL" id="JARIHO010000042">
    <property type="protein sequence ID" value="KAJ7326502.1"/>
    <property type="molecule type" value="Genomic_DNA"/>
</dbReference>
<feature type="compositionally biased region" description="Low complexity" evidence="1">
    <location>
        <begin position="12"/>
        <end position="23"/>
    </location>
</feature>
<evidence type="ECO:0000256" key="1">
    <source>
        <dbReference type="SAM" id="MobiDB-lite"/>
    </source>
</evidence>
<accession>A0AAD7EHU2</accession>
<keyword evidence="3" id="KW-1185">Reference proteome</keyword>
<organism evidence="2 3">
    <name type="scientific">Mycena albidolilacea</name>
    <dbReference type="NCBI Taxonomy" id="1033008"/>
    <lineage>
        <taxon>Eukaryota</taxon>
        <taxon>Fungi</taxon>
        <taxon>Dikarya</taxon>
        <taxon>Basidiomycota</taxon>
        <taxon>Agaricomycotina</taxon>
        <taxon>Agaricomycetes</taxon>
        <taxon>Agaricomycetidae</taxon>
        <taxon>Agaricales</taxon>
        <taxon>Marasmiineae</taxon>
        <taxon>Mycenaceae</taxon>
        <taxon>Mycena</taxon>
    </lineage>
</organism>
<evidence type="ECO:0000313" key="3">
    <source>
        <dbReference type="Proteomes" id="UP001218218"/>
    </source>
</evidence>
<reference evidence="2" key="1">
    <citation type="submission" date="2023-03" db="EMBL/GenBank/DDBJ databases">
        <title>Massive genome expansion in bonnet fungi (Mycena s.s.) driven by repeated elements and novel gene families across ecological guilds.</title>
        <authorList>
            <consortium name="Lawrence Berkeley National Laboratory"/>
            <person name="Harder C.B."/>
            <person name="Miyauchi S."/>
            <person name="Viragh M."/>
            <person name="Kuo A."/>
            <person name="Thoen E."/>
            <person name="Andreopoulos B."/>
            <person name="Lu D."/>
            <person name="Skrede I."/>
            <person name="Drula E."/>
            <person name="Henrissat B."/>
            <person name="Morin E."/>
            <person name="Kohler A."/>
            <person name="Barry K."/>
            <person name="LaButti K."/>
            <person name="Morin E."/>
            <person name="Salamov A."/>
            <person name="Lipzen A."/>
            <person name="Mereny Z."/>
            <person name="Hegedus B."/>
            <person name="Baldrian P."/>
            <person name="Stursova M."/>
            <person name="Weitz H."/>
            <person name="Taylor A."/>
            <person name="Grigoriev I.V."/>
            <person name="Nagy L.G."/>
            <person name="Martin F."/>
            <person name="Kauserud H."/>
        </authorList>
    </citation>
    <scope>NUCLEOTIDE SEQUENCE</scope>
    <source>
        <strain evidence="2">CBHHK002</strain>
    </source>
</reference>
<feature type="region of interest" description="Disordered" evidence="1">
    <location>
        <begin position="1"/>
        <end position="28"/>
    </location>
</feature>
<evidence type="ECO:0000313" key="2">
    <source>
        <dbReference type="EMBL" id="KAJ7326502.1"/>
    </source>
</evidence>
<dbReference type="AlphaFoldDB" id="A0AAD7EHU2"/>
<name>A0AAD7EHU2_9AGAR</name>
<dbReference type="Proteomes" id="UP001218218">
    <property type="component" value="Unassembled WGS sequence"/>
</dbReference>
<gene>
    <name evidence="2" type="ORF">DFH08DRAFT_340837</name>
</gene>
<comment type="caution">
    <text evidence="2">The sequence shown here is derived from an EMBL/GenBank/DDBJ whole genome shotgun (WGS) entry which is preliminary data.</text>
</comment>